<dbReference type="InterPro" id="IPR029439">
    <property type="entry name" value="Wzt_C"/>
</dbReference>
<proteinExistence type="inferred from homology"/>
<dbReference type="PANTHER" id="PTHR46743:SF2">
    <property type="entry name" value="TEICHOIC ACIDS EXPORT ATP-BINDING PROTEIN TAGH"/>
    <property type="match status" value="1"/>
</dbReference>
<evidence type="ECO:0000313" key="7">
    <source>
        <dbReference type="Proteomes" id="UP000242231"/>
    </source>
</evidence>
<protein>
    <recommendedName>
        <fullName evidence="5">ABC transporter domain-containing protein</fullName>
    </recommendedName>
</protein>
<organism evidence="6 7">
    <name type="scientific">Oceanisphaera arctica</name>
    <dbReference type="NCBI Taxonomy" id="641510"/>
    <lineage>
        <taxon>Bacteria</taxon>
        <taxon>Pseudomonadati</taxon>
        <taxon>Pseudomonadota</taxon>
        <taxon>Gammaproteobacteria</taxon>
        <taxon>Aeromonadales</taxon>
        <taxon>Aeromonadaceae</taxon>
        <taxon>Oceanisphaera</taxon>
    </lineage>
</organism>
<reference evidence="7" key="1">
    <citation type="submission" date="2016-11" db="EMBL/GenBank/DDBJ databases">
        <authorList>
            <person name="Sisinthy S."/>
            <person name="Ara S."/>
            <person name="Gundlapally S.R."/>
        </authorList>
    </citation>
    <scope>NUCLEOTIDE SEQUENCE [LARGE SCALE GENOMIC DNA]</scope>
    <source>
        <strain evidence="7">V1-41</strain>
    </source>
</reference>
<dbReference type="GO" id="GO:0016020">
    <property type="term" value="C:membrane"/>
    <property type="evidence" value="ECO:0007669"/>
    <property type="project" value="InterPro"/>
</dbReference>
<gene>
    <name evidence="6" type="ORF">UN63_10040</name>
</gene>
<dbReference type="CDD" id="cd10147">
    <property type="entry name" value="Wzt_C-like"/>
    <property type="match status" value="1"/>
</dbReference>
<dbReference type="EMBL" id="MPZM01000019">
    <property type="protein sequence ID" value="PPL16172.1"/>
    <property type="molecule type" value="Genomic_DNA"/>
</dbReference>
<feature type="domain" description="ABC transporter" evidence="5">
    <location>
        <begin position="7"/>
        <end position="248"/>
    </location>
</feature>
<dbReference type="OrthoDB" id="9778870at2"/>
<dbReference type="InterPro" id="IPR015860">
    <property type="entry name" value="ABC_transpr_TagH-like"/>
</dbReference>
<evidence type="ECO:0000259" key="5">
    <source>
        <dbReference type="PROSITE" id="PS50893"/>
    </source>
</evidence>
<evidence type="ECO:0000256" key="4">
    <source>
        <dbReference type="ARBA" id="ARBA00022840"/>
    </source>
</evidence>
<dbReference type="PROSITE" id="PS50893">
    <property type="entry name" value="ABC_TRANSPORTER_2"/>
    <property type="match status" value="1"/>
</dbReference>
<keyword evidence="3" id="KW-0547">Nucleotide-binding</keyword>
<sequence>MNRNTAIRAQHLGKLFRLYPSPRDRLKEALNPFGKRYHTEFHALSDVSFEVKKGEVVGVLGNNGAGKSTLLKIITGVLTPSQGRATVQGRVSSLLELGAGFNPDYSGLENIYLQGTLLGYRREQMAARLDDILAFADIGDFVHQPVKMYSSGMFARLAFAVAINVDPDVLIVDEALSVGDMAFQEKCILRMKSMIRDDRAILFVSHSLPSIRNFCNRAIWLERGRLVMDDVAHKVCDAYAEASQAANRAPVGAPRRAEGGDSTITVLGMELDQAGYRTGDDIEATIRLAFNKPCDDYALGVLLYNAEGRMVTLFNTLRDDLCLTGRPGTVRLCIPDNDLVAGDYSVTVVVSDNQGMFSYDRLDQAAHFRVSPLLSAQKLPVAEGMFRCKHEWEW</sequence>
<evidence type="ECO:0000256" key="2">
    <source>
        <dbReference type="ARBA" id="ARBA00022448"/>
    </source>
</evidence>
<keyword evidence="2" id="KW-0813">Transport</keyword>
<dbReference type="Gene3D" id="2.70.50.60">
    <property type="entry name" value="abc- transporter (atp binding component) like domain"/>
    <property type="match status" value="1"/>
</dbReference>
<dbReference type="Pfam" id="PF00005">
    <property type="entry name" value="ABC_tran"/>
    <property type="match status" value="1"/>
</dbReference>
<dbReference type="RefSeq" id="WP_104486626.1">
    <property type="nucleotide sequence ID" value="NZ_BMYB01000002.1"/>
</dbReference>
<dbReference type="InterPro" id="IPR050683">
    <property type="entry name" value="Bact_Polysacc_Export_ATP-bd"/>
</dbReference>
<dbReference type="InterPro" id="IPR003439">
    <property type="entry name" value="ABC_transporter-like_ATP-bd"/>
</dbReference>
<evidence type="ECO:0000256" key="3">
    <source>
        <dbReference type="ARBA" id="ARBA00022741"/>
    </source>
</evidence>
<dbReference type="GO" id="GO:0140359">
    <property type="term" value="F:ABC-type transporter activity"/>
    <property type="evidence" value="ECO:0007669"/>
    <property type="project" value="InterPro"/>
</dbReference>
<accession>A0A2P5TLI8</accession>
<keyword evidence="7" id="KW-1185">Reference proteome</keyword>
<dbReference type="GO" id="GO:0016887">
    <property type="term" value="F:ATP hydrolysis activity"/>
    <property type="evidence" value="ECO:0007669"/>
    <property type="project" value="InterPro"/>
</dbReference>
<dbReference type="SMART" id="SM00382">
    <property type="entry name" value="AAA"/>
    <property type="match status" value="1"/>
</dbReference>
<dbReference type="PANTHER" id="PTHR46743">
    <property type="entry name" value="TEICHOIC ACIDS EXPORT ATP-BINDING PROTEIN TAGH"/>
    <property type="match status" value="1"/>
</dbReference>
<comment type="similarity">
    <text evidence="1">Belongs to the ABC transporter superfamily.</text>
</comment>
<evidence type="ECO:0000313" key="6">
    <source>
        <dbReference type="EMBL" id="PPL16172.1"/>
    </source>
</evidence>
<dbReference type="Gene3D" id="3.40.50.300">
    <property type="entry name" value="P-loop containing nucleotide triphosphate hydrolases"/>
    <property type="match status" value="1"/>
</dbReference>
<keyword evidence="4" id="KW-0067">ATP-binding</keyword>
<dbReference type="InterPro" id="IPR027417">
    <property type="entry name" value="P-loop_NTPase"/>
</dbReference>
<dbReference type="SUPFAM" id="SSF52540">
    <property type="entry name" value="P-loop containing nucleoside triphosphate hydrolases"/>
    <property type="match status" value="1"/>
</dbReference>
<comment type="caution">
    <text evidence="6">The sequence shown here is derived from an EMBL/GenBank/DDBJ whole genome shotgun (WGS) entry which is preliminary data.</text>
</comment>
<dbReference type="Proteomes" id="UP000242231">
    <property type="component" value="Unassembled WGS sequence"/>
</dbReference>
<dbReference type="GO" id="GO:0005524">
    <property type="term" value="F:ATP binding"/>
    <property type="evidence" value="ECO:0007669"/>
    <property type="project" value="UniProtKB-KW"/>
</dbReference>
<name>A0A2P5TLI8_9GAMM</name>
<dbReference type="Pfam" id="PF14524">
    <property type="entry name" value="Wzt_C"/>
    <property type="match status" value="1"/>
</dbReference>
<dbReference type="PROSITE" id="PS00211">
    <property type="entry name" value="ABC_TRANSPORTER_1"/>
    <property type="match status" value="1"/>
</dbReference>
<dbReference type="InterPro" id="IPR017871">
    <property type="entry name" value="ABC_transporter-like_CS"/>
</dbReference>
<dbReference type="AlphaFoldDB" id="A0A2P5TLI8"/>
<dbReference type="InterPro" id="IPR003593">
    <property type="entry name" value="AAA+_ATPase"/>
</dbReference>
<dbReference type="CDD" id="cd03220">
    <property type="entry name" value="ABC_KpsT_Wzt"/>
    <property type="match status" value="1"/>
</dbReference>
<evidence type="ECO:0000256" key="1">
    <source>
        <dbReference type="ARBA" id="ARBA00005417"/>
    </source>
</evidence>